<gene>
    <name evidence="1" type="ORF">EV199_1242</name>
</gene>
<protein>
    <submittedName>
        <fullName evidence="1">PKD family protein</fullName>
    </submittedName>
</protein>
<dbReference type="EMBL" id="SGXA01000001">
    <property type="protein sequence ID" value="RZS75377.1"/>
    <property type="molecule type" value="Genomic_DNA"/>
</dbReference>
<sequence length="478" mass="53429">MKSFYSLCMAILTLALMQGCIKDKGNYSYNEINKLSIQRTLPDTFYVMVQDTLKVDLEVSQSLPDTAGLTYDWVLYPGNTAPYRRHVGNSANLRALISDAPATYDLDLFITDKKTNVTLYKKFYVNVMSAFNQGWLVMNEKDGHNDISMILPTNDIIHNIFSKANNNQFLTPGNGSITVFQRKTAQMVYLFTPGSGLQASVTNFSIESRFRDWFFIPPAEEAPLAVYTNGSEEHFLTKTRAYGVNLITPAPYKYGVAAVGNYYLAPYQISDPLGFIFYDTIAQRFWYHSGSDFSLQTVAGAKSTDVWNLNNVGKRLLYAGMNTGQTFVSVFESNGKDSLFVCTGLSGGTNSKGTAADTLPAGLPLQSASRYLSSRMVPHIYFAYNNQLYIWDIPGRLQRLVYTFPAGTEIRSLKWYVNTRNFSDPDNNRVLMAATKEGNEGKVYLFGVEATGDFTGGTYRQTFGGFGLIHDVTYKPQP</sequence>
<dbReference type="AlphaFoldDB" id="A0A4Q7N188"/>
<evidence type="ECO:0000313" key="1">
    <source>
        <dbReference type="EMBL" id="RZS75377.1"/>
    </source>
</evidence>
<reference evidence="1 2" key="1">
    <citation type="submission" date="2019-02" db="EMBL/GenBank/DDBJ databases">
        <title>Genomic Encyclopedia of Type Strains, Phase IV (KMG-IV): sequencing the most valuable type-strain genomes for metagenomic binning, comparative biology and taxonomic classification.</title>
        <authorList>
            <person name="Goeker M."/>
        </authorList>
    </citation>
    <scope>NUCLEOTIDE SEQUENCE [LARGE SCALE GENOMIC DNA]</scope>
    <source>
        <strain evidence="1 2">DSM 18116</strain>
    </source>
</reference>
<organism evidence="1 2">
    <name type="scientific">Pseudobacter ginsenosidimutans</name>
    <dbReference type="NCBI Taxonomy" id="661488"/>
    <lineage>
        <taxon>Bacteria</taxon>
        <taxon>Pseudomonadati</taxon>
        <taxon>Bacteroidota</taxon>
        <taxon>Chitinophagia</taxon>
        <taxon>Chitinophagales</taxon>
        <taxon>Chitinophagaceae</taxon>
        <taxon>Pseudobacter</taxon>
    </lineage>
</organism>
<dbReference type="InterPro" id="IPR032183">
    <property type="entry name" value="PKD-like"/>
</dbReference>
<accession>A0A4Q7N188</accession>
<keyword evidence="2" id="KW-1185">Reference proteome</keyword>
<dbReference type="Pfam" id="PF16407">
    <property type="entry name" value="PKD_2"/>
    <property type="match status" value="1"/>
</dbReference>
<name>A0A4Q7N188_9BACT</name>
<dbReference type="PROSITE" id="PS51257">
    <property type="entry name" value="PROKAR_LIPOPROTEIN"/>
    <property type="match status" value="1"/>
</dbReference>
<dbReference type="OrthoDB" id="1095195at2"/>
<dbReference type="SUPFAM" id="SSF82171">
    <property type="entry name" value="DPP6 N-terminal domain-like"/>
    <property type="match status" value="1"/>
</dbReference>
<evidence type="ECO:0000313" key="2">
    <source>
        <dbReference type="Proteomes" id="UP000293874"/>
    </source>
</evidence>
<comment type="caution">
    <text evidence="1">The sequence shown here is derived from an EMBL/GenBank/DDBJ whole genome shotgun (WGS) entry which is preliminary data.</text>
</comment>
<dbReference type="RefSeq" id="WP_130539749.1">
    <property type="nucleotide sequence ID" value="NZ_CP042431.1"/>
</dbReference>
<dbReference type="Proteomes" id="UP000293874">
    <property type="component" value="Unassembled WGS sequence"/>
</dbReference>
<proteinExistence type="predicted"/>